<keyword evidence="2" id="KW-0472">Membrane</keyword>
<evidence type="ECO:0000313" key="4">
    <source>
        <dbReference type="Proteomes" id="UP000179243"/>
    </source>
</evidence>
<keyword evidence="2" id="KW-0812">Transmembrane</keyword>
<evidence type="ECO:0000256" key="1">
    <source>
        <dbReference type="SAM" id="Coils"/>
    </source>
</evidence>
<evidence type="ECO:0000313" key="3">
    <source>
        <dbReference type="EMBL" id="OGK03968.1"/>
    </source>
</evidence>
<dbReference type="GO" id="GO:0043683">
    <property type="term" value="P:type IV pilus assembly"/>
    <property type="evidence" value="ECO:0007669"/>
    <property type="project" value="InterPro"/>
</dbReference>
<protein>
    <recommendedName>
        <fullName evidence="5">Type 4a pilus biogenesis protein PilO</fullName>
    </recommendedName>
</protein>
<keyword evidence="2" id="KW-1133">Transmembrane helix</keyword>
<evidence type="ECO:0008006" key="5">
    <source>
        <dbReference type="Google" id="ProtNLM"/>
    </source>
</evidence>
<dbReference type="Pfam" id="PF04350">
    <property type="entry name" value="PilO"/>
    <property type="match status" value="1"/>
</dbReference>
<dbReference type="Proteomes" id="UP000179243">
    <property type="component" value="Unassembled WGS sequence"/>
</dbReference>
<dbReference type="AlphaFoldDB" id="A0A1F7FBF8"/>
<gene>
    <name evidence="3" type="ORF">A2519_04570</name>
</gene>
<proteinExistence type="predicted"/>
<sequence>MKQFAFITDNPGFRKYRFEILSAIVLAVILGLVLYIIQPLASSCMDNVSDLFGRKEAIAEAQNFEKNLKRVIGQNNELKAKAAGLKMNMSNGRTLSNIYAMVNTASSSSGITVVTTNALPEEEGGNYIRLRFDIEVKGPYNAVGGFLESMEKSGYIVSVDELVMDNTFGPELSGKLRISLYLYK</sequence>
<feature type="coiled-coil region" evidence="1">
    <location>
        <begin position="54"/>
        <end position="88"/>
    </location>
</feature>
<comment type="caution">
    <text evidence="3">The sequence shown here is derived from an EMBL/GenBank/DDBJ whole genome shotgun (WGS) entry which is preliminary data.</text>
</comment>
<accession>A0A1F7FBF8</accession>
<feature type="transmembrane region" description="Helical" evidence="2">
    <location>
        <begin position="20"/>
        <end position="37"/>
    </location>
</feature>
<name>A0A1F7FBF8_UNCRA</name>
<dbReference type="Gene3D" id="3.30.70.60">
    <property type="match status" value="1"/>
</dbReference>
<reference evidence="3 4" key="1">
    <citation type="journal article" date="2016" name="Nat. Commun.">
        <title>Thousands of microbial genomes shed light on interconnected biogeochemical processes in an aquifer system.</title>
        <authorList>
            <person name="Anantharaman K."/>
            <person name="Brown C.T."/>
            <person name="Hug L.A."/>
            <person name="Sharon I."/>
            <person name="Castelle C.J."/>
            <person name="Probst A.J."/>
            <person name="Thomas B.C."/>
            <person name="Singh A."/>
            <person name="Wilkins M.J."/>
            <person name="Karaoz U."/>
            <person name="Brodie E.L."/>
            <person name="Williams K.H."/>
            <person name="Hubbard S.S."/>
            <person name="Banfield J.F."/>
        </authorList>
    </citation>
    <scope>NUCLEOTIDE SEQUENCE [LARGE SCALE GENOMIC DNA]</scope>
</reference>
<dbReference type="EMBL" id="MFYX01000078">
    <property type="protein sequence ID" value="OGK03968.1"/>
    <property type="molecule type" value="Genomic_DNA"/>
</dbReference>
<dbReference type="InterPro" id="IPR014717">
    <property type="entry name" value="Transl_elong_EF1B/ribsomal_bS6"/>
</dbReference>
<organism evidence="3 4">
    <name type="scientific">Candidatus Raymondbacteria bacterium RIFOXYD12_FULL_49_13</name>
    <dbReference type="NCBI Taxonomy" id="1817890"/>
    <lineage>
        <taxon>Bacteria</taxon>
        <taxon>Raymondiibacteriota</taxon>
    </lineage>
</organism>
<evidence type="ECO:0000256" key="2">
    <source>
        <dbReference type="SAM" id="Phobius"/>
    </source>
</evidence>
<dbReference type="InterPro" id="IPR007445">
    <property type="entry name" value="PilO"/>
</dbReference>
<keyword evidence="1" id="KW-0175">Coiled coil</keyword>
<dbReference type="GO" id="GO:0043107">
    <property type="term" value="P:type IV pilus-dependent motility"/>
    <property type="evidence" value="ECO:0007669"/>
    <property type="project" value="InterPro"/>
</dbReference>